<keyword evidence="3 5" id="KW-1133">Transmembrane helix</keyword>
<dbReference type="Pfam" id="PF02674">
    <property type="entry name" value="Colicin_V"/>
    <property type="match status" value="1"/>
</dbReference>
<keyword evidence="7" id="KW-1185">Reference proteome</keyword>
<feature type="transmembrane region" description="Helical" evidence="5">
    <location>
        <begin position="28"/>
        <end position="45"/>
    </location>
</feature>
<name>A0ABP9MBV4_9BURK</name>
<dbReference type="InterPro" id="IPR003825">
    <property type="entry name" value="Colicin-V_CvpA"/>
</dbReference>
<feature type="transmembrane region" description="Helical" evidence="5">
    <location>
        <begin position="101"/>
        <end position="123"/>
    </location>
</feature>
<comment type="caution">
    <text evidence="6">The sequence shown here is derived from an EMBL/GenBank/DDBJ whole genome shotgun (WGS) entry which is preliminary data.</text>
</comment>
<proteinExistence type="predicted"/>
<dbReference type="InterPro" id="IPR052719">
    <property type="entry name" value="CvpA-like"/>
</dbReference>
<protein>
    <submittedName>
        <fullName evidence="6">CvpA family protein</fullName>
    </submittedName>
</protein>
<dbReference type="RefSeq" id="WP_300647270.1">
    <property type="nucleotide sequence ID" value="NZ_BAABKD010000011.1"/>
</dbReference>
<feature type="transmembrane region" description="Helical" evidence="5">
    <location>
        <begin position="6"/>
        <end position="21"/>
    </location>
</feature>
<feature type="transmembrane region" description="Helical" evidence="5">
    <location>
        <begin position="65"/>
        <end position="89"/>
    </location>
</feature>
<dbReference type="PANTHER" id="PTHR36926:SF1">
    <property type="entry name" value="COLICIN V PRODUCTION PROTEIN"/>
    <property type="match status" value="1"/>
</dbReference>
<keyword evidence="2 5" id="KW-0812">Transmembrane</keyword>
<keyword evidence="4 5" id="KW-0472">Membrane</keyword>
<accession>A0ABP9MBV4</accession>
<dbReference type="PANTHER" id="PTHR36926">
    <property type="entry name" value="COLICIN V PRODUCTION PROTEIN"/>
    <property type="match status" value="1"/>
</dbReference>
<evidence type="ECO:0000256" key="5">
    <source>
        <dbReference type="SAM" id="Phobius"/>
    </source>
</evidence>
<evidence type="ECO:0000256" key="4">
    <source>
        <dbReference type="ARBA" id="ARBA00023136"/>
    </source>
</evidence>
<evidence type="ECO:0000256" key="2">
    <source>
        <dbReference type="ARBA" id="ARBA00022692"/>
    </source>
</evidence>
<evidence type="ECO:0000313" key="7">
    <source>
        <dbReference type="Proteomes" id="UP001500227"/>
    </source>
</evidence>
<dbReference type="EMBL" id="BAABKD010000011">
    <property type="protein sequence ID" value="GAA5092598.1"/>
    <property type="molecule type" value="Genomic_DNA"/>
</dbReference>
<dbReference type="Proteomes" id="UP001500227">
    <property type="component" value="Unassembled WGS sequence"/>
</dbReference>
<comment type="subcellular location">
    <subcellularLocation>
        <location evidence="1">Membrane</location>
        <topology evidence="1">Multi-pass membrane protein</topology>
    </subcellularLocation>
</comment>
<evidence type="ECO:0000256" key="1">
    <source>
        <dbReference type="ARBA" id="ARBA00004141"/>
    </source>
</evidence>
<organism evidence="6 7">
    <name type="scientific">Paenalcaligenes hermetiae</name>
    <dbReference type="NCBI Taxonomy" id="1157987"/>
    <lineage>
        <taxon>Bacteria</taxon>
        <taxon>Pseudomonadati</taxon>
        <taxon>Pseudomonadota</taxon>
        <taxon>Betaproteobacteria</taxon>
        <taxon>Burkholderiales</taxon>
        <taxon>Alcaligenaceae</taxon>
        <taxon>Paenalcaligenes</taxon>
    </lineage>
</organism>
<reference evidence="7" key="1">
    <citation type="journal article" date="2019" name="Int. J. Syst. Evol. Microbiol.">
        <title>The Global Catalogue of Microorganisms (GCM) 10K type strain sequencing project: providing services to taxonomists for standard genome sequencing and annotation.</title>
        <authorList>
            <consortium name="The Broad Institute Genomics Platform"/>
            <consortium name="The Broad Institute Genome Sequencing Center for Infectious Disease"/>
            <person name="Wu L."/>
            <person name="Ma J."/>
        </authorList>
    </citation>
    <scope>NUCLEOTIDE SEQUENCE [LARGE SCALE GENOMIC DNA]</scope>
    <source>
        <strain evidence="7">JCM 18423</strain>
    </source>
</reference>
<evidence type="ECO:0000313" key="6">
    <source>
        <dbReference type="EMBL" id="GAA5092598.1"/>
    </source>
</evidence>
<sequence length="162" mass="17249">MNSFDYVLLAVLGLTSVLGFARGLMKELMSLVAYVAAFMAAIWWGPQTSGWLENLIATPLLRTAVGYIATFFVALLGVGLLNMALNALIEHTGLGSADHSLGALFGLAKGSVIVLGVILVAGYTQLPVEPWWQQSTLANTAINVIIGIKSYLPPDVAAWLPY</sequence>
<gene>
    <name evidence="6" type="ORF">GCM10023337_20160</name>
</gene>
<evidence type="ECO:0000256" key="3">
    <source>
        <dbReference type="ARBA" id="ARBA00022989"/>
    </source>
</evidence>